<evidence type="ECO:0000313" key="3">
    <source>
        <dbReference type="Proteomes" id="UP000324611"/>
    </source>
</evidence>
<organism evidence="2 3">
    <name type="scientific">Chitinophaga agrisoli</name>
    <dbReference type="NCBI Taxonomy" id="2607653"/>
    <lineage>
        <taxon>Bacteria</taxon>
        <taxon>Pseudomonadati</taxon>
        <taxon>Bacteroidota</taxon>
        <taxon>Chitinophagia</taxon>
        <taxon>Chitinophagales</taxon>
        <taxon>Chitinophagaceae</taxon>
        <taxon>Chitinophaga</taxon>
    </lineage>
</organism>
<dbReference type="AlphaFoldDB" id="A0A5B2VHI3"/>
<keyword evidence="3" id="KW-1185">Reference proteome</keyword>
<keyword evidence="1" id="KW-0732">Signal</keyword>
<evidence type="ECO:0000256" key="1">
    <source>
        <dbReference type="SAM" id="SignalP"/>
    </source>
</evidence>
<proteinExistence type="predicted"/>
<reference evidence="2 3" key="1">
    <citation type="submission" date="2019-09" db="EMBL/GenBank/DDBJ databases">
        <title>Chitinophaga ginsengihumi sp. nov., isolated from soil of ginseng rhizosphere.</title>
        <authorList>
            <person name="Lee J."/>
        </authorList>
    </citation>
    <scope>NUCLEOTIDE SEQUENCE [LARGE SCALE GENOMIC DNA]</scope>
    <source>
        <strain evidence="2 3">BN140078</strain>
    </source>
</reference>
<sequence>MIRMFLLTICMVISQAAFSQRTTDGIFLFKSWFFMEHVNANYRTQNVFPSKDASLFASYQKNMFIKCDTLRSQGFEEEYVFLSVPGIENKKSWSDSTIVYGKTRETDYMLTPTGNCEGYVLCVNTDNGKSYRLRGFLGNDFMSLLRDVRKEYEEAEHKPLSARAFLKNHGVESLDLYCIYHGLKRGKDDTDVYPCLKRCSYYTVIIH</sequence>
<accession>A0A5B2VHI3</accession>
<comment type="caution">
    <text evidence="2">The sequence shown here is derived from an EMBL/GenBank/DDBJ whole genome shotgun (WGS) entry which is preliminary data.</text>
</comment>
<dbReference type="EMBL" id="VUOC01000004">
    <property type="protein sequence ID" value="KAA2239033.1"/>
    <property type="molecule type" value="Genomic_DNA"/>
</dbReference>
<feature type="chain" id="PRO_5022796092" evidence="1">
    <location>
        <begin position="20"/>
        <end position="207"/>
    </location>
</feature>
<evidence type="ECO:0000313" key="2">
    <source>
        <dbReference type="EMBL" id="KAA2239033.1"/>
    </source>
</evidence>
<name>A0A5B2VHI3_9BACT</name>
<gene>
    <name evidence="2" type="ORF">F0L74_22745</name>
</gene>
<dbReference type="Proteomes" id="UP000324611">
    <property type="component" value="Unassembled WGS sequence"/>
</dbReference>
<protein>
    <submittedName>
        <fullName evidence="2">Uncharacterized protein</fullName>
    </submittedName>
</protein>
<feature type="signal peptide" evidence="1">
    <location>
        <begin position="1"/>
        <end position="19"/>
    </location>
</feature>
<dbReference type="RefSeq" id="WP_149840212.1">
    <property type="nucleotide sequence ID" value="NZ_VUOC01000004.1"/>
</dbReference>
<reference evidence="2 3" key="2">
    <citation type="submission" date="2019-09" db="EMBL/GenBank/DDBJ databases">
        <authorList>
            <person name="Jin C."/>
        </authorList>
    </citation>
    <scope>NUCLEOTIDE SEQUENCE [LARGE SCALE GENOMIC DNA]</scope>
    <source>
        <strain evidence="2 3">BN140078</strain>
    </source>
</reference>